<dbReference type="Pfam" id="PF16344">
    <property type="entry name" value="FecR_C"/>
    <property type="match status" value="1"/>
</dbReference>
<feature type="domain" description="FecR protein" evidence="2">
    <location>
        <begin position="113"/>
        <end position="208"/>
    </location>
</feature>
<dbReference type="EMBL" id="FQUM01000002">
    <property type="protein sequence ID" value="SHE66838.1"/>
    <property type="molecule type" value="Genomic_DNA"/>
</dbReference>
<dbReference type="Proteomes" id="UP000184164">
    <property type="component" value="Unassembled WGS sequence"/>
</dbReference>
<evidence type="ECO:0000259" key="3">
    <source>
        <dbReference type="Pfam" id="PF16344"/>
    </source>
</evidence>
<dbReference type="AlphaFoldDB" id="A0A1M4VD85"/>
<dbReference type="Pfam" id="PF04773">
    <property type="entry name" value="FecR"/>
    <property type="match status" value="1"/>
</dbReference>
<dbReference type="PANTHER" id="PTHR30273">
    <property type="entry name" value="PERIPLASMIC SIGNAL SENSOR AND SIGMA FACTOR ACTIVATOR FECR-RELATED"/>
    <property type="match status" value="1"/>
</dbReference>
<dbReference type="Gene3D" id="3.55.50.30">
    <property type="match status" value="1"/>
</dbReference>
<dbReference type="OrthoDB" id="1098987at2"/>
<feature type="transmembrane region" description="Helical" evidence="1">
    <location>
        <begin position="80"/>
        <end position="97"/>
    </location>
</feature>
<dbReference type="PIRSF" id="PIRSF018266">
    <property type="entry name" value="FecR"/>
    <property type="match status" value="1"/>
</dbReference>
<keyword evidence="1" id="KW-0812">Transmembrane</keyword>
<keyword evidence="1" id="KW-0472">Membrane</keyword>
<protein>
    <submittedName>
        <fullName evidence="4">FecR family protein</fullName>
    </submittedName>
</protein>
<dbReference type="STRING" id="1484053.SAMN05444274_10262"/>
<dbReference type="Gene3D" id="2.60.120.1440">
    <property type="match status" value="1"/>
</dbReference>
<sequence length="330" mass="38185">MEKKEIINELVNRKPLHRSKGLSSWIQQSAENQKEYIRYKNTWALLQRGEEMNKKFVAEDLKLVKRKIGLTKNRFDFRQLLNYAAILVFVFVAGYFVRSLTTMKANRHVVLNEISVPNGNRSLVVFPDGSKALLTNGSKITYPGKFAEDSRDIRLEGEAFFTVKHNKKSPFFVNIGANRIKVLGTEFSVSAYPEENSVRVDLVSGRVQMDVAEGNGRYESYVLEPLHSLILDKKSGKLKKLPISDNFYKYWQKGEYDFKNESFTSLAKKIERIFSVKIIFEDDAIANSTFTGVFYIDSNIYTIIETFRRASNIPFEYKIEKDKIYIKTIK</sequence>
<keyword evidence="5" id="KW-1185">Reference proteome</keyword>
<dbReference type="InterPro" id="IPR032508">
    <property type="entry name" value="FecR_C"/>
</dbReference>
<evidence type="ECO:0000259" key="2">
    <source>
        <dbReference type="Pfam" id="PF04773"/>
    </source>
</evidence>
<name>A0A1M4VD85_9BACT</name>
<evidence type="ECO:0000313" key="5">
    <source>
        <dbReference type="Proteomes" id="UP000184164"/>
    </source>
</evidence>
<evidence type="ECO:0000256" key="1">
    <source>
        <dbReference type="SAM" id="Phobius"/>
    </source>
</evidence>
<dbReference type="InterPro" id="IPR006860">
    <property type="entry name" value="FecR"/>
</dbReference>
<organism evidence="4 5">
    <name type="scientific">Mariniphaga anaerophila</name>
    <dbReference type="NCBI Taxonomy" id="1484053"/>
    <lineage>
        <taxon>Bacteria</taxon>
        <taxon>Pseudomonadati</taxon>
        <taxon>Bacteroidota</taxon>
        <taxon>Bacteroidia</taxon>
        <taxon>Marinilabiliales</taxon>
        <taxon>Prolixibacteraceae</taxon>
        <taxon>Mariniphaga</taxon>
    </lineage>
</organism>
<proteinExistence type="predicted"/>
<reference evidence="4 5" key="1">
    <citation type="submission" date="2016-11" db="EMBL/GenBank/DDBJ databases">
        <authorList>
            <person name="Jaros S."/>
            <person name="Januszkiewicz K."/>
            <person name="Wedrychowicz H."/>
        </authorList>
    </citation>
    <scope>NUCLEOTIDE SEQUENCE [LARGE SCALE GENOMIC DNA]</scope>
    <source>
        <strain evidence="4 5">DSM 26910</strain>
    </source>
</reference>
<accession>A0A1M4VD85</accession>
<keyword evidence="1" id="KW-1133">Transmembrane helix</keyword>
<evidence type="ECO:0000313" key="4">
    <source>
        <dbReference type="EMBL" id="SHE66838.1"/>
    </source>
</evidence>
<dbReference type="InterPro" id="IPR012373">
    <property type="entry name" value="Ferrdict_sens_TM"/>
</dbReference>
<dbReference type="GO" id="GO:0016989">
    <property type="term" value="F:sigma factor antagonist activity"/>
    <property type="evidence" value="ECO:0007669"/>
    <property type="project" value="TreeGrafter"/>
</dbReference>
<feature type="domain" description="Protein FecR C-terminal" evidence="3">
    <location>
        <begin position="256"/>
        <end position="326"/>
    </location>
</feature>
<dbReference type="PANTHER" id="PTHR30273:SF2">
    <property type="entry name" value="PROTEIN FECR"/>
    <property type="match status" value="1"/>
</dbReference>
<gene>
    <name evidence="4" type="ORF">SAMN05444274_10262</name>
</gene>
<dbReference type="RefSeq" id="WP_072999031.1">
    <property type="nucleotide sequence ID" value="NZ_FQUM01000002.1"/>
</dbReference>